<evidence type="ECO:0000313" key="1">
    <source>
        <dbReference type="EMBL" id="CAL8120205.1"/>
    </source>
</evidence>
<dbReference type="Proteomes" id="UP001642540">
    <property type="component" value="Unassembled WGS sequence"/>
</dbReference>
<dbReference type="EMBL" id="CAXLJM020000062">
    <property type="protein sequence ID" value="CAL8120205.1"/>
    <property type="molecule type" value="Genomic_DNA"/>
</dbReference>
<reference evidence="1 2" key="1">
    <citation type="submission" date="2024-08" db="EMBL/GenBank/DDBJ databases">
        <authorList>
            <person name="Cucini C."/>
            <person name="Frati F."/>
        </authorList>
    </citation>
    <scope>NUCLEOTIDE SEQUENCE [LARGE SCALE GENOMIC DNA]</scope>
</reference>
<accession>A0ABP1R5D5</accession>
<keyword evidence="2" id="KW-1185">Reference proteome</keyword>
<sequence length="299" mass="34974">MAVRPARIRNLPEYILTYKHDYSFTIRNLDRVQRGPYTFASDAFSHELGHYVLHWEMALRLCPQGYVHVAYRLLEENMFPPLPEFLFRFRSALVYLNGREEMMSNCSKTFYGERLQEYGIYRSWYSIWKLCRGPVGPREPAGMMSIQEFLNPDTGSLKIFFRAEVWQTTIDFLALTPSWSEFDIQNLRNLPEELQQVNPDVCLVTPEGIIKAHSIKIRDEFPGLLDVNGAPVSLGYYWGIVNLPFQTVVKLVWAMYGFYDEVSETELIDLLIIAKCRKMTQLYAKMLGCQLNHLIERQE</sequence>
<comment type="caution">
    <text evidence="1">The sequence shown here is derived from an EMBL/GenBank/DDBJ whole genome shotgun (WGS) entry which is preliminary data.</text>
</comment>
<proteinExistence type="predicted"/>
<evidence type="ECO:0000313" key="2">
    <source>
        <dbReference type="Proteomes" id="UP001642540"/>
    </source>
</evidence>
<name>A0ABP1R5D5_9HEXA</name>
<organism evidence="1 2">
    <name type="scientific">Orchesella dallaii</name>
    <dbReference type="NCBI Taxonomy" id="48710"/>
    <lineage>
        <taxon>Eukaryota</taxon>
        <taxon>Metazoa</taxon>
        <taxon>Ecdysozoa</taxon>
        <taxon>Arthropoda</taxon>
        <taxon>Hexapoda</taxon>
        <taxon>Collembola</taxon>
        <taxon>Entomobryomorpha</taxon>
        <taxon>Entomobryoidea</taxon>
        <taxon>Orchesellidae</taxon>
        <taxon>Orchesellinae</taxon>
        <taxon>Orchesella</taxon>
    </lineage>
</organism>
<protein>
    <submittedName>
        <fullName evidence="1">Uncharacterized protein</fullName>
    </submittedName>
</protein>
<gene>
    <name evidence="1" type="ORF">ODALV1_LOCUS18900</name>
</gene>